<comment type="caution">
    <text evidence="7">The sequence shown here is derived from an EMBL/GenBank/DDBJ whole genome shotgun (WGS) entry which is preliminary data.</text>
</comment>
<dbReference type="GO" id="GO:0016020">
    <property type="term" value="C:membrane"/>
    <property type="evidence" value="ECO:0007669"/>
    <property type="project" value="InterPro"/>
</dbReference>
<evidence type="ECO:0000256" key="1">
    <source>
        <dbReference type="ARBA" id="ARBA00022670"/>
    </source>
</evidence>
<dbReference type="PROSITE" id="PS00501">
    <property type="entry name" value="SPASE_I_1"/>
    <property type="match status" value="1"/>
</dbReference>
<dbReference type="Gene3D" id="2.10.109.10">
    <property type="entry name" value="Umud Fragment, subunit A"/>
    <property type="match status" value="1"/>
</dbReference>
<dbReference type="GO" id="GO:0003677">
    <property type="term" value="F:DNA binding"/>
    <property type="evidence" value="ECO:0007669"/>
    <property type="project" value="UniProtKB-KW"/>
</dbReference>
<evidence type="ECO:0000313" key="8">
    <source>
        <dbReference type="Proteomes" id="UP000003009"/>
    </source>
</evidence>
<organism evidence="7 8">
    <name type="scientific">Kingella oralis ATCC 51147</name>
    <dbReference type="NCBI Taxonomy" id="629741"/>
    <lineage>
        <taxon>Bacteria</taxon>
        <taxon>Pseudomonadati</taxon>
        <taxon>Pseudomonadota</taxon>
        <taxon>Betaproteobacteria</taxon>
        <taxon>Neisseriales</taxon>
        <taxon>Neisseriaceae</taxon>
        <taxon>Kingella</taxon>
    </lineage>
</organism>
<dbReference type="GO" id="GO:0045892">
    <property type="term" value="P:negative regulation of DNA-templated transcription"/>
    <property type="evidence" value="ECO:0007669"/>
    <property type="project" value="InterPro"/>
</dbReference>
<reference evidence="7" key="1">
    <citation type="submission" date="2009-04" db="EMBL/GenBank/DDBJ databases">
        <authorList>
            <person name="Weinstock G."/>
            <person name="Sodergren E."/>
            <person name="Clifton S."/>
            <person name="Fulton L."/>
            <person name="Fulton B."/>
            <person name="Courtney L."/>
            <person name="Fronick C."/>
            <person name="Harrison M."/>
            <person name="Strong C."/>
            <person name="Farmer C."/>
            <person name="Delahaunty K."/>
            <person name="Markovic C."/>
            <person name="Hall O."/>
            <person name="Minx P."/>
            <person name="Tomlinson C."/>
            <person name="Mitreva M."/>
            <person name="Nelson J."/>
            <person name="Hou S."/>
            <person name="Wollam A."/>
            <person name="Pepin K.H."/>
            <person name="Johnson M."/>
            <person name="Bhonagiri V."/>
            <person name="Nash W.E."/>
            <person name="Warren W."/>
            <person name="Chinwalla A."/>
            <person name="Mardis E.R."/>
            <person name="Wilson R.K."/>
        </authorList>
    </citation>
    <scope>NUCLEOTIDE SEQUENCE [LARGE SCALE GENOMIC DNA]</scope>
    <source>
        <strain evidence="7">ATCC 51147</strain>
    </source>
</reference>
<dbReference type="InterPro" id="IPR019756">
    <property type="entry name" value="Pept_S26A_signal_pept_1_Ser-AS"/>
</dbReference>
<accession>C4GGF2</accession>
<dbReference type="InterPro" id="IPR015927">
    <property type="entry name" value="Peptidase_S24_S26A/B/C"/>
</dbReference>
<evidence type="ECO:0000313" key="7">
    <source>
        <dbReference type="EMBL" id="EEP69307.1"/>
    </source>
</evidence>
<dbReference type="EMBL" id="ACJW02000002">
    <property type="protein sequence ID" value="EEP69307.1"/>
    <property type="molecule type" value="Genomic_DNA"/>
</dbReference>
<dbReference type="PROSITE" id="PS50943">
    <property type="entry name" value="HTH_CROC1"/>
    <property type="match status" value="1"/>
</dbReference>
<dbReference type="Pfam" id="PF00717">
    <property type="entry name" value="Peptidase_S24"/>
    <property type="match status" value="1"/>
</dbReference>
<evidence type="ECO:0000256" key="3">
    <source>
        <dbReference type="ARBA" id="ARBA00023015"/>
    </source>
</evidence>
<proteinExistence type="predicted"/>
<dbReference type="STRING" id="629741.GCWU000324_01220"/>
<keyword evidence="4" id="KW-0238">DNA-binding</keyword>
<gene>
    <name evidence="7" type="ORF">GCWU000324_01220</name>
</gene>
<dbReference type="InterPro" id="IPR010744">
    <property type="entry name" value="Phage_CI_N"/>
</dbReference>
<name>C4GGF2_9NEIS</name>
<dbReference type="PANTHER" id="PTHR40661">
    <property type="match status" value="1"/>
</dbReference>
<feature type="domain" description="HTH cro/C1-type" evidence="6">
    <location>
        <begin position="26"/>
        <end position="67"/>
    </location>
</feature>
<protein>
    <submittedName>
        <fullName evidence="7">Bacteriophage CI repressor protein</fullName>
    </submittedName>
</protein>
<dbReference type="InterPro" id="IPR001387">
    <property type="entry name" value="Cro/C1-type_HTH"/>
</dbReference>
<evidence type="ECO:0000256" key="4">
    <source>
        <dbReference type="ARBA" id="ARBA00023125"/>
    </source>
</evidence>
<evidence type="ECO:0000256" key="5">
    <source>
        <dbReference type="ARBA" id="ARBA00023163"/>
    </source>
</evidence>
<dbReference type="PANTHER" id="PTHR40661:SF3">
    <property type="entry name" value="FELS-1 PROPHAGE TRANSCRIPTIONAL REGULATOR"/>
    <property type="match status" value="1"/>
</dbReference>
<sequence length="226" mass="25144">MFLLDFFMSENSIDRAKIAIGAKSDSDLARWLGFATSVISGYRRRETVPLEQCIKIAEQTGVSLDWLILGKGDPKPQHQPQSAVQDYDDQDAVWVPLYDVYASAGGGEDVWGEEIEQYIPFSRVWLNQKNLHSKNLSCVKVRGDSMEPTLNNGDVILVNTARQVGDGVFVVRIGSLLRVKRLQTLINGSLKISSDNPIYESETLNPKEDSDFAIIGECHSKIARVA</sequence>
<keyword evidence="5" id="KW-0804">Transcription</keyword>
<dbReference type="InterPro" id="IPR036286">
    <property type="entry name" value="LexA/Signal_pep-like_sf"/>
</dbReference>
<keyword evidence="2" id="KW-0378">Hydrolase</keyword>
<keyword evidence="3" id="KW-0805">Transcription regulation</keyword>
<dbReference type="Gene3D" id="1.10.260.40">
    <property type="entry name" value="lambda repressor-like DNA-binding domains"/>
    <property type="match status" value="1"/>
</dbReference>
<evidence type="ECO:0000259" key="6">
    <source>
        <dbReference type="PROSITE" id="PS50943"/>
    </source>
</evidence>
<dbReference type="CDD" id="cd06529">
    <property type="entry name" value="S24_LexA-like"/>
    <property type="match status" value="1"/>
</dbReference>
<dbReference type="AlphaFoldDB" id="C4GGF2"/>
<dbReference type="GO" id="GO:0004252">
    <property type="term" value="F:serine-type endopeptidase activity"/>
    <property type="evidence" value="ECO:0007669"/>
    <property type="project" value="InterPro"/>
</dbReference>
<evidence type="ECO:0000256" key="2">
    <source>
        <dbReference type="ARBA" id="ARBA00022801"/>
    </source>
</evidence>
<keyword evidence="1" id="KW-0645">Protease</keyword>
<dbReference type="SUPFAM" id="SSF47413">
    <property type="entry name" value="lambda repressor-like DNA-binding domains"/>
    <property type="match status" value="1"/>
</dbReference>
<dbReference type="SUPFAM" id="SSF51306">
    <property type="entry name" value="LexA/Signal peptidase"/>
    <property type="match status" value="1"/>
</dbReference>
<dbReference type="InterPro" id="IPR010982">
    <property type="entry name" value="Lambda_DNA-bd_dom_sf"/>
</dbReference>
<dbReference type="HOGENOM" id="CLU_066192_1_2_4"/>
<keyword evidence="8" id="KW-1185">Reference proteome</keyword>
<dbReference type="InterPro" id="IPR039418">
    <property type="entry name" value="LexA-like"/>
</dbReference>
<dbReference type="Proteomes" id="UP000003009">
    <property type="component" value="Unassembled WGS sequence"/>
</dbReference>
<dbReference type="Pfam" id="PF07022">
    <property type="entry name" value="Phage_CI_repr"/>
    <property type="match status" value="1"/>
</dbReference>
<dbReference type="GO" id="GO:0006508">
    <property type="term" value="P:proteolysis"/>
    <property type="evidence" value="ECO:0007669"/>
    <property type="project" value="UniProtKB-KW"/>
</dbReference>